<evidence type="ECO:0000256" key="2">
    <source>
        <dbReference type="ARBA" id="ARBA00023015"/>
    </source>
</evidence>
<proteinExistence type="inferred from homology"/>
<dbReference type="AlphaFoldDB" id="A0A2Z3H3P8"/>
<dbReference type="Proteomes" id="UP000245802">
    <property type="component" value="Chromosome"/>
</dbReference>
<comment type="similarity">
    <text evidence="1">Belongs to the LysR transcriptional regulatory family.</text>
</comment>
<feature type="domain" description="HTH lysR-type" evidence="5">
    <location>
        <begin position="1"/>
        <end position="61"/>
    </location>
</feature>
<name>A0A2Z3H3P8_9BACT</name>
<evidence type="ECO:0000256" key="1">
    <source>
        <dbReference type="ARBA" id="ARBA00009437"/>
    </source>
</evidence>
<dbReference type="Pfam" id="PF03466">
    <property type="entry name" value="LysR_substrate"/>
    <property type="match status" value="1"/>
</dbReference>
<dbReference type="SUPFAM" id="SSF53850">
    <property type="entry name" value="Periplasmic binding protein-like II"/>
    <property type="match status" value="1"/>
</dbReference>
<dbReference type="InterPro" id="IPR036388">
    <property type="entry name" value="WH-like_DNA-bd_sf"/>
</dbReference>
<gene>
    <name evidence="6" type="ORF">C1280_33350</name>
</gene>
<keyword evidence="7" id="KW-1185">Reference proteome</keyword>
<sequence length="291" mass="32110">MELHQLRYFVAVAETGSFTRAAEREDVTQPTLSEQIMRLESKPHGVGRRLFDRLGRKVVLTDAGRELLGHAQGILAAVKEAERAVRDSAEGGSLRVGAIPTIAPFLLPGTVTRFRKDHPNVQLQLKEDLTERLLADLLAGELDVALMAMPVRDDRLHVEKLFAEPLVMALPAKHELASKTEVKLADVLEEPFILLDDMHCFGDQVLSLCHRGGLEPRVVCRGEQIVTLLAMVAAGQGVSIVPEMAATADTSKQCAYRPLGKPTPVRTLCAVWHKQRFRPPSLRALVDMAKR</sequence>
<dbReference type="Gene3D" id="1.10.10.10">
    <property type="entry name" value="Winged helix-like DNA-binding domain superfamily/Winged helix DNA-binding domain"/>
    <property type="match status" value="1"/>
</dbReference>
<protein>
    <recommendedName>
        <fullName evidence="5">HTH lysR-type domain-containing protein</fullName>
    </recommendedName>
</protein>
<dbReference type="InterPro" id="IPR005119">
    <property type="entry name" value="LysR_subst-bd"/>
</dbReference>
<evidence type="ECO:0000313" key="7">
    <source>
        <dbReference type="Proteomes" id="UP000245802"/>
    </source>
</evidence>
<keyword evidence="3" id="KW-0238">DNA-binding</keyword>
<evidence type="ECO:0000256" key="4">
    <source>
        <dbReference type="ARBA" id="ARBA00023163"/>
    </source>
</evidence>
<dbReference type="Pfam" id="PF00126">
    <property type="entry name" value="HTH_1"/>
    <property type="match status" value="1"/>
</dbReference>
<dbReference type="InterPro" id="IPR000847">
    <property type="entry name" value="LysR_HTH_N"/>
</dbReference>
<keyword evidence="4" id="KW-0804">Transcription</keyword>
<dbReference type="KEGG" id="gog:C1280_33350"/>
<dbReference type="PANTHER" id="PTHR30346">
    <property type="entry name" value="TRANSCRIPTIONAL DUAL REGULATOR HCAR-RELATED"/>
    <property type="match status" value="1"/>
</dbReference>
<dbReference type="InterPro" id="IPR036390">
    <property type="entry name" value="WH_DNA-bd_sf"/>
</dbReference>
<evidence type="ECO:0000259" key="5">
    <source>
        <dbReference type="PROSITE" id="PS50931"/>
    </source>
</evidence>
<dbReference type="EMBL" id="CP025958">
    <property type="protein sequence ID" value="AWM41409.1"/>
    <property type="molecule type" value="Genomic_DNA"/>
</dbReference>
<dbReference type="Gene3D" id="3.40.190.10">
    <property type="entry name" value="Periplasmic binding protein-like II"/>
    <property type="match status" value="2"/>
</dbReference>
<dbReference type="FunFam" id="1.10.10.10:FF:000001">
    <property type="entry name" value="LysR family transcriptional regulator"/>
    <property type="match status" value="1"/>
</dbReference>
<evidence type="ECO:0000313" key="6">
    <source>
        <dbReference type="EMBL" id="AWM41409.1"/>
    </source>
</evidence>
<dbReference type="PANTHER" id="PTHR30346:SF0">
    <property type="entry name" value="HCA OPERON TRANSCRIPTIONAL ACTIVATOR HCAR"/>
    <property type="match status" value="1"/>
</dbReference>
<dbReference type="OrthoDB" id="9803735at2"/>
<dbReference type="CDD" id="cd05466">
    <property type="entry name" value="PBP2_LTTR_substrate"/>
    <property type="match status" value="1"/>
</dbReference>
<dbReference type="GO" id="GO:0032993">
    <property type="term" value="C:protein-DNA complex"/>
    <property type="evidence" value="ECO:0007669"/>
    <property type="project" value="TreeGrafter"/>
</dbReference>
<dbReference type="SUPFAM" id="SSF46785">
    <property type="entry name" value="Winged helix' DNA-binding domain"/>
    <property type="match status" value="1"/>
</dbReference>
<dbReference type="PROSITE" id="PS50931">
    <property type="entry name" value="HTH_LYSR"/>
    <property type="match status" value="1"/>
</dbReference>
<dbReference type="RefSeq" id="WP_010047734.1">
    <property type="nucleotide sequence ID" value="NZ_CP025958.1"/>
</dbReference>
<keyword evidence="2" id="KW-0805">Transcription regulation</keyword>
<evidence type="ECO:0000256" key="3">
    <source>
        <dbReference type="ARBA" id="ARBA00023125"/>
    </source>
</evidence>
<accession>A0A2Z3H3P8</accession>
<dbReference type="GO" id="GO:0003677">
    <property type="term" value="F:DNA binding"/>
    <property type="evidence" value="ECO:0007669"/>
    <property type="project" value="UniProtKB-KW"/>
</dbReference>
<organism evidence="6 7">
    <name type="scientific">Gemmata obscuriglobus</name>
    <dbReference type="NCBI Taxonomy" id="114"/>
    <lineage>
        <taxon>Bacteria</taxon>
        <taxon>Pseudomonadati</taxon>
        <taxon>Planctomycetota</taxon>
        <taxon>Planctomycetia</taxon>
        <taxon>Gemmatales</taxon>
        <taxon>Gemmataceae</taxon>
        <taxon>Gemmata</taxon>
    </lineage>
</organism>
<dbReference type="GO" id="GO:0003700">
    <property type="term" value="F:DNA-binding transcription factor activity"/>
    <property type="evidence" value="ECO:0007669"/>
    <property type="project" value="InterPro"/>
</dbReference>
<reference evidence="6 7" key="1">
    <citation type="submission" date="2018-01" db="EMBL/GenBank/DDBJ databases">
        <title>G. obscuriglobus.</title>
        <authorList>
            <person name="Franke J."/>
            <person name="Blomberg W."/>
            <person name="Selmecki A."/>
        </authorList>
    </citation>
    <scope>NUCLEOTIDE SEQUENCE [LARGE SCALE GENOMIC DNA]</scope>
    <source>
        <strain evidence="6 7">DSM 5831</strain>
    </source>
</reference>